<proteinExistence type="predicted"/>
<dbReference type="Proteomes" id="UP000193944">
    <property type="component" value="Unassembled WGS sequence"/>
</dbReference>
<dbReference type="AlphaFoldDB" id="A0A1Y1X061"/>
<comment type="caution">
    <text evidence="1">The sequence shown here is derived from an EMBL/GenBank/DDBJ whole genome shotgun (WGS) entry which is preliminary data.</text>
</comment>
<sequence length="119" mass="14562">MEHTTLINQIDYKNYSYHNKIIDKIKKNLNYLNTEYTDIVNLFTKKYINFYLNFDIDNLNIPMLFIVFVFNEINQDKNLIYNNLLPPDYINNIKKLDVEFDIYSIIYKKLINNEYTKRI</sequence>
<accession>A0A1Y1X061</accession>
<name>A0A1Y1X061_9FUNG</name>
<evidence type="ECO:0000313" key="1">
    <source>
        <dbReference type="EMBL" id="ORX79025.1"/>
    </source>
</evidence>
<dbReference type="EMBL" id="MCFG01000190">
    <property type="protein sequence ID" value="ORX79025.1"/>
    <property type="molecule type" value="Genomic_DNA"/>
</dbReference>
<gene>
    <name evidence="1" type="ORF">BCR32DRAFT_281781</name>
</gene>
<keyword evidence="2" id="KW-1185">Reference proteome</keyword>
<reference evidence="1 2" key="2">
    <citation type="submission" date="2016-08" db="EMBL/GenBank/DDBJ databases">
        <title>Pervasive Adenine N6-methylation of Active Genes in Fungi.</title>
        <authorList>
            <consortium name="DOE Joint Genome Institute"/>
            <person name="Mondo S.J."/>
            <person name="Dannebaum R.O."/>
            <person name="Kuo R.C."/>
            <person name="Labutti K."/>
            <person name="Haridas S."/>
            <person name="Kuo A."/>
            <person name="Salamov A."/>
            <person name="Ahrendt S.R."/>
            <person name="Lipzen A."/>
            <person name="Sullivan W."/>
            <person name="Andreopoulos W.B."/>
            <person name="Clum A."/>
            <person name="Lindquist E."/>
            <person name="Daum C."/>
            <person name="Ramamoorthy G.K."/>
            <person name="Gryganskyi A."/>
            <person name="Culley D."/>
            <person name="Magnuson J.K."/>
            <person name="James T.Y."/>
            <person name="O'Malley M.A."/>
            <person name="Stajich J.E."/>
            <person name="Spatafora J.W."/>
            <person name="Visel A."/>
            <person name="Grigoriev I.V."/>
        </authorList>
    </citation>
    <scope>NUCLEOTIDE SEQUENCE [LARGE SCALE GENOMIC DNA]</scope>
    <source>
        <strain evidence="1 2">S4</strain>
    </source>
</reference>
<organism evidence="1 2">
    <name type="scientific">Anaeromyces robustus</name>
    <dbReference type="NCBI Taxonomy" id="1754192"/>
    <lineage>
        <taxon>Eukaryota</taxon>
        <taxon>Fungi</taxon>
        <taxon>Fungi incertae sedis</taxon>
        <taxon>Chytridiomycota</taxon>
        <taxon>Chytridiomycota incertae sedis</taxon>
        <taxon>Neocallimastigomycetes</taxon>
        <taxon>Neocallimastigales</taxon>
        <taxon>Neocallimastigaceae</taxon>
        <taxon>Anaeromyces</taxon>
    </lineage>
</organism>
<reference evidence="1 2" key="1">
    <citation type="submission" date="2016-08" db="EMBL/GenBank/DDBJ databases">
        <title>A Parts List for Fungal Cellulosomes Revealed by Comparative Genomics.</title>
        <authorList>
            <consortium name="DOE Joint Genome Institute"/>
            <person name="Haitjema C.H."/>
            <person name="Gilmore S.P."/>
            <person name="Henske J.K."/>
            <person name="Solomon K.V."/>
            <person name="De Groot R."/>
            <person name="Kuo A."/>
            <person name="Mondo S.J."/>
            <person name="Salamov A.A."/>
            <person name="Labutti K."/>
            <person name="Zhao Z."/>
            <person name="Chiniquy J."/>
            <person name="Barry K."/>
            <person name="Brewer H.M."/>
            <person name="Purvine S.O."/>
            <person name="Wright A.T."/>
            <person name="Boxma B."/>
            <person name="Van Alen T."/>
            <person name="Hackstein J.H."/>
            <person name="Baker S.E."/>
            <person name="Grigoriev I.V."/>
            <person name="O'Malley M.A."/>
        </authorList>
    </citation>
    <scope>NUCLEOTIDE SEQUENCE [LARGE SCALE GENOMIC DNA]</scope>
    <source>
        <strain evidence="1 2">S4</strain>
    </source>
</reference>
<evidence type="ECO:0000313" key="2">
    <source>
        <dbReference type="Proteomes" id="UP000193944"/>
    </source>
</evidence>
<protein>
    <submittedName>
        <fullName evidence="1">Uncharacterized protein</fullName>
    </submittedName>
</protein>